<accession>A0A834FYY8</accession>
<dbReference type="OrthoDB" id="10289524at2759"/>
<protein>
    <submittedName>
        <fullName evidence="1">Uncharacterized protein</fullName>
    </submittedName>
</protein>
<dbReference type="AlphaFoldDB" id="A0A834FYY8"/>
<evidence type="ECO:0000313" key="1">
    <source>
        <dbReference type="EMBL" id="KAF7119571.1"/>
    </source>
</evidence>
<gene>
    <name evidence="1" type="ORF">RHSIM_Rhsim13G0218200</name>
</gene>
<dbReference type="EMBL" id="WJXA01000013">
    <property type="protein sequence ID" value="KAF7119571.1"/>
    <property type="molecule type" value="Genomic_DNA"/>
</dbReference>
<dbReference type="Proteomes" id="UP000626092">
    <property type="component" value="Unassembled WGS sequence"/>
</dbReference>
<organism evidence="1 2">
    <name type="scientific">Rhododendron simsii</name>
    <name type="common">Sims's rhododendron</name>
    <dbReference type="NCBI Taxonomy" id="118357"/>
    <lineage>
        <taxon>Eukaryota</taxon>
        <taxon>Viridiplantae</taxon>
        <taxon>Streptophyta</taxon>
        <taxon>Embryophyta</taxon>
        <taxon>Tracheophyta</taxon>
        <taxon>Spermatophyta</taxon>
        <taxon>Magnoliopsida</taxon>
        <taxon>eudicotyledons</taxon>
        <taxon>Gunneridae</taxon>
        <taxon>Pentapetalae</taxon>
        <taxon>asterids</taxon>
        <taxon>Ericales</taxon>
        <taxon>Ericaceae</taxon>
        <taxon>Ericoideae</taxon>
        <taxon>Rhodoreae</taxon>
        <taxon>Rhododendron</taxon>
    </lineage>
</organism>
<name>A0A834FYY8_RHOSS</name>
<reference evidence="1" key="1">
    <citation type="submission" date="2019-11" db="EMBL/GenBank/DDBJ databases">
        <authorList>
            <person name="Liu Y."/>
            <person name="Hou J."/>
            <person name="Li T.-Q."/>
            <person name="Guan C.-H."/>
            <person name="Wu X."/>
            <person name="Wu H.-Z."/>
            <person name="Ling F."/>
            <person name="Zhang R."/>
            <person name="Shi X.-G."/>
            <person name="Ren J.-P."/>
            <person name="Chen E.-F."/>
            <person name="Sun J.-M."/>
        </authorList>
    </citation>
    <scope>NUCLEOTIDE SEQUENCE</scope>
    <source>
        <strain evidence="1">Adult_tree_wgs_1</strain>
        <tissue evidence="1">Leaves</tissue>
    </source>
</reference>
<proteinExistence type="predicted"/>
<keyword evidence="2" id="KW-1185">Reference proteome</keyword>
<comment type="caution">
    <text evidence="1">The sequence shown here is derived from an EMBL/GenBank/DDBJ whole genome shotgun (WGS) entry which is preliminary data.</text>
</comment>
<sequence length="72" mass="8112">MMKLSQMMKGGILADKTWVGFVDTDRVADDDGEESSREELFATMDRVLEEAIINLSFMFGYGNTILILKSTE</sequence>
<evidence type="ECO:0000313" key="2">
    <source>
        <dbReference type="Proteomes" id="UP000626092"/>
    </source>
</evidence>